<feature type="binding site" evidence="8">
    <location>
        <position position="54"/>
    </location>
    <ligand>
        <name>[4Fe-4S] cluster</name>
        <dbReference type="ChEBI" id="CHEBI:49883"/>
        <label>1</label>
    </ligand>
</feature>
<dbReference type="SFLD" id="SFLDG01061">
    <property type="entry name" value="methylthiotransferase"/>
    <property type="match status" value="1"/>
</dbReference>
<evidence type="ECO:0000313" key="13">
    <source>
        <dbReference type="Proteomes" id="UP000030889"/>
    </source>
</evidence>
<accession>A0ABR4YHB7</accession>
<dbReference type="InterPro" id="IPR002792">
    <property type="entry name" value="TRAM_dom"/>
</dbReference>
<evidence type="ECO:0000256" key="7">
    <source>
        <dbReference type="ARBA" id="ARBA00023014"/>
    </source>
</evidence>
<comment type="similarity">
    <text evidence="8">Belongs to the methylthiotransferase family. RimO subfamily.</text>
</comment>
<feature type="domain" description="Radical SAM core" evidence="11">
    <location>
        <begin position="135"/>
        <end position="365"/>
    </location>
</feature>
<evidence type="ECO:0000256" key="6">
    <source>
        <dbReference type="ARBA" id="ARBA00023004"/>
    </source>
</evidence>
<dbReference type="Pfam" id="PF18693">
    <property type="entry name" value="TRAM_2"/>
    <property type="match status" value="1"/>
</dbReference>
<keyword evidence="6 8" id="KW-0408">Iron</keyword>
<dbReference type="CDD" id="cd01335">
    <property type="entry name" value="Radical_SAM"/>
    <property type="match status" value="1"/>
</dbReference>
<keyword evidence="12" id="KW-0687">Ribonucleoprotein</keyword>
<evidence type="ECO:0000256" key="3">
    <source>
        <dbReference type="ARBA" id="ARBA00022679"/>
    </source>
</evidence>
<dbReference type="GO" id="GO:0005840">
    <property type="term" value="C:ribosome"/>
    <property type="evidence" value="ECO:0007669"/>
    <property type="project" value="UniProtKB-KW"/>
</dbReference>
<dbReference type="PROSITE" id="PS01278">
    <property type="entry name" value="MTTASE_RADICAL"/>
    <property type="match status" value="1"/>
</dbReference>
<evidence type="ECO:0000259" key="9">
    <source>
        <dbReference type="PROSITE" id="PS50926"/>
    </source>
</evidence>
<evidence type="ECO:0000256" key="8">
    <source>
        <dbReference type="HAMAP-Rule" id="MF_01865"/>
    </source>
</evidence>
<sequence>MGKVKGKKINVVTLGCSKNVVDSEHVMAQLAAAGYDVVFDSNGTEARTVVVNTCGFIGDAKEESINTILGFVRAKEEGAIDRLFVIGCLSERYAEELRREIPEVDAYFGARDFSGVVRALTGSEGGAPATERMLTTPGHYAYLKISEGCNWRCAYCAIPLIRGPHVSVPEEQVLEEAGRLVRRGVKELIVVAQDTTYYGVDLYGERRLGRLLRRLAAIPGVEWVRLHYTYPTGFPDDVLAAMREEPKICRYIDIPLQHIADRQLSAMRRGITKRGTEELIARLRREVPGIAIRTTLLVGFPGESEEDFAELTDFVERQRFERLGVFPYSAEEGTPSAEMADDVPEEVKQARVERIMELQRNISHEANVARIGRKLRVVVDRREGDYYVARSEYDSPEVDQEILIPVAEGRLLPGEFRVVVVTACEEYDLYGRLA</sequence>
<dbReference type="SFLD" id="SFLDS00029">
    <property type="entry name" value="Radical_SAM"/>
    <property type="match status" value="1"/>
</dbReference>
<evidence type="ECO:0000256" key="4">
    <source>
        <dbReference type="ARBA" id="ARBA00022691"/>
    </source>
</evidence>
<evidence type="ECO:0000259" key="10">
    <source>
        <dbReference type="PROSITE" id="PS51449"/>
    </source>
</evidence>
<dbReference type="SFLD" id="SFLDG01082">
    <property type="entry name" value="B12-binding_domain_containing"/>
    <property type="match status" value="1"/>
</dbReference>
<dbReference type="NCBIfam" id="TIGR01125">
    <property type="entry name" value="30S ribosomal protein S12 methylthiotransferase RimO"/>
    <property type="match status" value="1"/>
</dbReference>
<evidence type="ECO:0000259" key="11">
    <source>
        <dbReference type="PROSITE" id="PS51918"/>
    </source>
</evidence>
<dbReference type="PANTHER" id="PTHR43837:SF1">
    <property type="entry name" value="RIBOSOMAL PROTEIN US12 METHYLTHIOTRANSFERASE RIMO"/>
    <property type="match status" value="1"/>
</dbReference>
<dbReference type="SUPFAM" id="SSF102114">
    <property type="entry name" value="Radical SAM enzymes"/>
    <property type="match status" value="1"/>
</dbReference>
<keyword evidence="7 8" id="KW-0411">Iron-sulfur</keyword>
<dbReference type="Gene3D" id="3.40.50.12160">
    <property type="entry name" value="Methylthiotransferase, N-terminal domain"/>
    <property type="match status" value="1"/>
</dbReference>
<dbReference type="InterPro" id="IPR058240">
    <property type="entry name" value="rSAM_sf"/>
</dbReference>
<feature type="binding site" evidence="8">
    <location>
        <position position="153"/>
    </location>
    <ligand>
        <name>[4Fe-4S] cluster</name>
        <dbReference type="ChEBI" id="CHEBI:49883"/>
        <label>2</label>
        <note>4Fe-4S-S-AdoMet</note>
    </ligand>
</feature>
<dbReference type="HAMAP" id="MF_01865">
    <property type="entry name" value="MTTase_RimO"/>
    <property type="match status" value="1"/>
</dbReference>
<dbReference type="Gene3D" id="2.40.50.140">
    <property type="entry name" value="Nucleic acid-binding proteins"/>
    <property type="match status" value="1"/>
</dbReference>
<evidence type="ECO:0000313" key="12">
    <source>
        <dbReference type="EMBL" id="KHE41335.1"/>
    </source>
</evidence>
<comment type="subcellular location">
    <subcellularLocation>
        <location evidence="8">Cytoplasm</location>
    </subcellularLocation>
</comment>
<evidence type="ECO:0000256" key="5">
    <source>
        <dbReference type="ARBA" id="ARBA00022723"/>
    </source>
</evidence>
<feature type="binding site" evidence="8">
    <location>
        <position position="156"/>
    </location>
    <ligand>
        <name>[4Fe-4S] cluster</name>
        <dbReference type="ChEBI" id="CHEBI:49883"/>
        <label>2</label>
        <note>4Fe-4S-S-AdoMet</note>
    </ligand>
</feature>
<evidence type="ECO:0000256" key="2">
    <source>
        <dbReference type="ARBA" id="ARBA00022490"/>
    </source>
</evidence>
<feature type="domain" description="MTTase N-terminal" evidence="10">
    <location>
        <begin position="7"/>
        <end position="125"/>
    </location>
</feature>
<comment type="caution">
    <text evidence="12">The sequence shown here is derived from an EMBL/GenBank/DDBJ whole genome shotgun (WGS) entry which is preliminary data.</text>
</comment>
<feature type="binding site" evidence="8">
    <location>
        <position position="149"/>
    </location>
    <ligand>
        <name>[4Fe-4S] cluster</name>
        <dbReference type="ChEBI" id="CHEBI:49883"/>
        <label>2</label>
        <note>4Fe-4S-S-AdoMet</note>
    </ligand>
</feature>
<comment type="function">
    <text evidence="8">Catalyzes the methylthiolation of an aspartic acid residue of ribosomal protein uS12.</text>
</comment>
<dbReference type="InterPro" id="IPR012340">
    <property type="entry name" value="NA-bd_OB-fold"/>
</dbReference>
<dbReference type="InterPro" id="IPR020612">
    <property type="entry name" value="Methylthiotransferase_CS"/>
</dbReference>
<dbReference type="Pfam" id="PF00919">
    <property type="entry name" value="UPF0004"/>
    <property type="match status" value="1"/>
</dbReference>
<name>A0ABR4YHB7_9BACT</name>
<dbReference type="InterPro" id="IPR005839">
    <property type="entry name" value="Methylthiotransferase"/>
</dbReference>
<comment type="cofactor">
    <cofactor evidence="8">
        <name>[4Fe-4S] cluster</name>
        <dbReference type="ChEBI" id="CHEBI:49883"/>
    </cofactor>
    <text evidence="8">Binds 2 [4Fe-4S] clusters. One cluster is coordinated with 3 cysteines and an exchangeable S-adenosyl-L-methionine.</text>
</comment>
<dbReference type="InterPro" id="IPR006638">
    <property type="entry name" value="Elp3/MiaA/NifB-like_rSAM"/>
</dbReference>
<dbReference type="EC" id="2.8.4.4" evidence="8"/>
<feature type="binding site" evidence="8">
    <location>
        <position position="16"/>
    </location>
    <ligand>
        <name>[4Fe-4S] cluster</name>
        <dbReference type="ChEBI" id="CHEBI:49883"/>
        <label>1</label>
    </ligand>
</feature>
<keyword evidence="5 8" id="KW-0479">Metal-binding</keyword>
<dbReference type="PROSITE" id="PS51918">
    <property type="entry name" value="RADICAL_SAM"/>
    <property type="match status" value="1"/>
</dbReference>
<feature type="domain" description="TRAM" evidence="9">
    <location>
        <begin position="368"/>
        <end position="434"/>
    </location>
</feature>
<dbReference type="Pfam" id="PF04055">
    <property type="entry name" value="Radical_SAM"/>
    <property type="match status" value="1"/>
</dbReference>
<dbReference type="SMART" id="SM00729">
    <property type="entry name" value="Elp3"/>
    <property type="match status" value="1"/>
</dbReference>
<feature type="binding site" evidence="8">
    <location>
        <position position="88"/>
    </location>
    <ligand>
        <name>[4Fe-4S] cluster</name>
        <dbReference type="ChEBI" id="CHEBI:49883"/>
        <label>1</label>
    </ligand>
</feature>
<keyword evidence="1 8" id="KW-0004">4Fe-4S</keyword>
<dbReference type="NCBIfam" id="TIGR00089">
    <property type="entry name" value="MiaB/RimO family radical SAM methylthiotransferase"/>
    <property type="match status" value="1"/>
</dbReference>
<keyword evidence="13" id="KW-1185">Reference proteome</keyword>
<dbReference type="EMBL" id="JRGF01000012">
    <property type="protein sequence ID" value="KHE41335.1"/>
    <property type="molecule type" value="Genomic_DNA"/>
</dbReference>
<keyword evidence="3 8" id="KW-0808">Transferase</keyword>
<keyword evidence="4 8" id="KW-0949">S-adenosyl-L-methionine</keyword>
<dbReference type="Proteomes" id="UP000030889">
    <property type="component" value="Unassembled WGS sequence"/>
</dbReference>
<organism evidence="12 13">
    <name type="scientific">Alistipes inops</name>
    <dbReference type="NCBI Taxonomy" id="1501391"/>
    <lineage>
        <taxon>Bacteria</taxon>
        <taxon>Pseudomonadati</taxon>
        <taxon>Bacteroidota</taxon>
        <taxon>Bacteroidia</taxon>
        <taxon>Bacteroidales</taxon>
        <taxon>Rikenellaceae</taxon>
        <taxon>Alistipes</taxon>
    </lineage>
</organism>
<keyword evidence="12" id="KW-0689">Ribosomal protein</keyword>
<reference evidence="12 13" key="1">
    <citation type="submission" date="2014-09" db="EMBL/GenBank/DDBJ databases">
        <title>Alistipes sp. 627, sp. nov., a novel member of the family Rikenellaceae isolated from human faeces.</title>
        <authorList>
            <person name="Shkoporov A.N."/>
            <person name="Chaplin A.V."/>
            <person name="Motuzova O.V."/>
            <person name="Kafarskaia L.I."/>
            <person name="Khokhlova E.V."/>
            <person name="Efimov B.A."/>
        </authorList>
    </citation>
    <scope>NUCLEOTIDE SEQUENCE [LARGE SCALE GENOMIC DNA]</scope>
    <source>
        <strain evidence="12 13">627</strain>
    </source>
</reference>
<dbReference type="PROSITE" id="PS51449">
    <property type="entry name" value="MTTASE_N"/>
    <property type="match status" value="1"/>
</dbReference>
<keyword evidence="2 8" id="KW-0963">Cytoplasm</keyword>
<proteinExistence type="inferred from homology"/>
<comment type="catalytic activity">
    <reaction evidence="8">
        <text>L-aspartate(89)-[ribosomal protein uS12]-hydrogen + (sulfur carrier)-SH + AH2 + 2 S-adenosyl-L-methionine = 3-methylsulfanyl-L-aspartate(89)-[ribosomal protein uS12]-hydrogen + (sulfur carrier)-H + 5'-deoxyadenosine + L-methionine + A + S-adenosyl-L-homocysteine + 2 H(+)</text>
        <dbReference type="Rhea" id="RHEA:37087"/>
        <dbReference type="Rhea" id="RHEA-COMP:10460"/>
        <dbReference type="Rhea" id="RHEA-COMP:10461"/>
        <dbReference type="Rhea" id="RHEA-COMP:14737"/>
        <dbReference type="Rhea" id="RHEA-COMP:14739"/>
        <dbReference type="ChEBI" id="CHEBI:13193"/>
        <dbReference type="ChEBI" id="CHEBI:15378"/>
        <dbReference type="ChEBI" id="CHEBI:17319"/>
        <dbReference type="ChEBI" id="CHEBI:17499"/>
        <dbReference type="ChEBI" id="CHEBI:29917"/>
        <dbReference type="ChEBI" id="CHEBI:29961"/>
        <dbReference type="ChEBI" id="CHEBI:57844"/>
        <dbReference type="ChEBI" id="CHEBI:57856"/>
        <dbReference type="ChEBI" id="CHEBI:59789"/>
        <dbReference type="ChEBI" id="CHEBI:64428"/>
        <dbReference type="ChEBI" id="CHEBI:73599"/>
        <dbReference type="EC" id="2.8.4.4"/>
    </reaction>
</comment>
<dbReference type="InterPro" id="IPR005840">
    <property type="entry name" value="Ribosomal_uS12_MeSTrfase_RimO"/>
</dbReference>
<dbReference type="InterPro" id="IPR013848">
    <property type="entry name" value="Methylthiotransferase_N"/>
</dbReference>
<protein>
    <recommendedName>
        <fullName evidence="8">Ribosomal protein uS12 methylthiotransferase RimO</fullName>
        <shortName evidence="8">uS12 MTTase</shortName>
        <shortName evidence="8">uS12 methylthiotransferase</shortName>
        <ecNumber evidence="8">2.8.4.4</ecNumber>
    </recommendedName>
    <alternativeName>
        <fullName evidence="8">Ribosomal protein uS12 (aspartate-C(3))-methylthiotransferase</fullName>
    </alternativeName>
    <alternativeName>
        <fullName evidence="8">Ribosome maturation factor RimO</fullName>
    </alternativeName>
</protein>
<dbReference type="PANTHER" id="PTHR43837">
    <property type="entry name" value="RIBOSOMAL PROTEIN S12 METHYLTHIOTRANSFERASE RIMO"/>
    <property type="match status" value="1"/>
</dbReference>
<dbReference type="Gene3D" id="3.80.30.20">
    <property type="entry name" value="tm_1862 like domain"/>
    <property type="match status" value="1"/>
</dbReference>
<evidence type="ECO:0000256" key="1">
    <source>
        <dbReference type="ARBA" id="ARBA00022485"/>
    </source>
</evidence>
<dbReference type="InterPro" id="IPR007197">
    <property type="entry name" value="rSAM"/>
</dbReference>
<dbReference type="SFLD" id="SFLDF00274">
    <property type="entry name" value="ribosomal_protein_S12_methylth"/>
    <property type="match status" value="1"/>
</dbReference>
<dbReference type="PROSITE" id="PS50926">
    <property type="entry name" value="TRAM"/>
    <property type="match status" value="1"/>
</dbReference>
<gene>
    <name evidence="8" type="primary">rimO</name>
    <name evidence="12" type="ORF">LG35_08865</name>
</gene>
<dbReference type="InterPro" id="IPR023404">
    <property type="entry name" value="rSAM_horseshoe"/>
</dbReference>
<dbReference type="InterPro" id="IPR038135">
    <property type="entry name" value="Methylthiotransferase_N_sf"/>
</dbReference>